<dbReference type="RefSeq" id="WP_183770150.1">
    <property type="nucleotide sequence ID" value="NZ_JACHFW010000001.1"/>
</dbReference>
<dbReference type="GO" id="GO:0005524">
    <property type="term" value="F:ATP binding"/>
    <property type="evidence" value="ECO:0007669"/>
    <property type="project" value="UniProtKB-UniRule"/>
</dbReference>
<evidence type="ECO:0000313" key="13">
    <source>
        <dbReference type="EMBL" id="MBB5262951.1"/>
    </source>
</evidence>
<comment type="function">
    <text evidence="10">Catalyzes the condensation of 2 ATP molecules into cyclic di-AMP (c-di-AMP), a second messenger used to regulate differing processes in different bacteria.</text>
</comment>
<feature type="transmembrane region" description="Helical" evidence="10">
    <location>
        <begin position="53"/>
        <end position="70"/>
    </location>
</feature>
<evidence type="ECO:0000256" key="6">
    <source>
        <dbReference type="ARBA" id="ARBA00022741"/>
    </source>
</evidence>
<comment type="similarity">
    <text evidence="10">Belongs to the adenylate cyclase family. DacA/CdaA subfamily.</text>
</comment>
<dbReference type="NCBIfam" id="TIGR00159">
    <property type="entry name" value="diadenylate cyclase CdaA"/>
    <property type="match status" value="1"/>
</dbReference>
<protein>
    <recommendedName>
        <fullName evidence="10">Diadenylate cyclase</fullName>
        <shortName evidence="10">DAC</shortName>
        <ecNumber evidence="10">2.7.7.85</ecNumber>
    </recommendedName>
    <alternativeName>
        <fullName evidence="10">Cyclic-di-AMP synthase</fullName>
        <shortName evidence="10">c-di-AMP synthase</shortName>
    </alternativeName>
</protein>
<comment type="caution">
    <text evidence="10">Lacks conserved residue(s) required for the propagation of feature annotation.</text>
</comment>
<dbReference type="Pfam" id="PF02457">
    <property type="entry name" value="DAC"/>
    <property type="match status" value="1"/>
</dbReference>
<evidence type="ECO:0000256" key="9">
    <source>
        <dbReference type="ARBA" id="ARBA00023136"/>
    </source>
</evidence>
<dbReference type="HAMAP" id="MF_01499">
    <property type="entry name" value="DacA"/>
    <property type="match status" value="1"/>
</dbReference>
<dbReference type="InterPro" id="IPR014046">
    <property type="entry name" value="C-di-AMP_synthase"/>
</dbReference>
<evidence type="ECO:0000256" key="3">
    <source>
        <dbReference type="ARBA" id="ARBA00022679"/>
    </source>
</evidence>
<keyword evidence="8 10" id="KW-1133">Transmembrane helix</keyword>
<evidence type="ECO:0000256" key="7">
    <source>
        <dbReference type="ARBA" id="ARBA00022840"/>
    </source>
</evidence>
<dbReference type="AlphaFoldDB" id="A0A7W8H6T5"/>
<dbReference type="Gene3D" id="3.40.1700.10">
    <property type="entry name" value="DNA integrity scanning protein, DisA, N-terminal domain"/>
    <property type="match status" value="1"/>
</dbReference>
<dbReference type="InterPro" id="IPR045585">
    <property type="entry name" value="CdaA_N"/>
</dbReference>
<dbReference type="GO" id="GO:0106408">
    <property type="term" value="F:diadenylate cyclase activity"/>
    <property type="evidence" value="ECO:0007669"/>
    <property type="project" value="UniProtKB-EC"/>
</dbReference>
<keyword evidence="9 10" id="KW-0472">Membrane</keyword>
<reference evidence="13 14" key="1">
    <citation type="submission" date="2020-08" db="EMBL/GenBank/DDBJ databases">
        <title>Genomic Encyclopedia of Type Strains, Phase IV (KMG-IV): sequencing the most valuable type-strain genomes for metagenomic binning, comparative biology and taxonomic classification.</title>
        <authorList>
            <person name="Goeker M."/>
        </authorList>
    </citation>
    <scope>NUCLEOTIDE SEQUENCE [LARGE SCALE GENOMIC DNA]</scope>
    <source>
        <strain evidence="13 14">DSM 106146</strain>
    </source>
</reference>
<sequence>MDAISDFFRHIFSWLAVPSLDNLRISNFIEIFIIAFVLYQLFKWIKNTRAWTLFKGIIVVIAFAVIAYVLDLTTILWIFTNTFNVIVIAIFVLFQPELRSALEQLGRKRIMSSIFNPSASSDRMSKETEKCHEEIIKAVFDMAKVKTGALIVLERQVLLNEYERTGITLDAQVSSQLLINIFEHNTPLHDGAVFIRNNRIVAATCYLPLSENAKLSKALGTRHRAGVGISEISDCITIIVSEETGFVSVARDGVLHSHLSVNELRRELQEEKNTPQSGGKFRKLKGILKNEKKADQ</sequence>
<feature type="domain" description="DAC" evidence="12">
    <location>
        <begin position="95"/>
        <end position="261"/>
    </location>
</feature>
<dbReference type="PIRSF" id="PIRSF004793">
    <property type="entry name" value="UCP004793"/>
    <property type="match status" value="1"/>
</dbReference>
<dbReference type="FunFam" id="3.40.1700.10:FF:000002">
    <property type="entry name" value="Diadenylate cyclase"/>
    <property type="match status" value="1"/>
</dbReference>
<evidence type="ECO:0000256" key="11">
    <source>
        <dbReference type="SAM" id="MobiDB-lite"/>
    </source>
</evidence>
<keyword evidence="7 10" id="KW-0067">ATP-binding</keyword>
<evidence type="ECO:0000256" key="8">
    <source>
        <dbReference type="ARBA" id="ARBA00022989"/>
    </source>
</evidence>
<dbReference type="PANTHER" id="PTHR34185">
    <property type="entry name" value="DIADENYLATE CYCLASE"/>
    <property type="match status" value="1"/>
</dbReference>
<dbReference type="GO" id="GO:0006171">
    <property type="term" value="P:cAMP biosynthetic process"/>
    <property type="evidence" value="ECO:0007669"/>
    <property type="project" value="InterPro"/>
</dbReference>
<keyword evidence="14" id="KW-1185">Reference proteome</keyword>
<dbReference type="PROSITE" id="PS51794">
    <property type="entry name" value="DAC"/>
    <property type="match status" value="1"/>
</dbReference>
<feature type="region of interest" description="Disordered" evidence="11">
    <location>
        <begin position="268"/>
        <end position="296"/>
    </location>
</feature>
<comment type="catalytic activity">
    <reaction evidence="1 10">
        <text>2 ATP = 3',3'-c-di-AMP + 2 diphosphate</text>
        <dbReference type="Rhea" id="RHEA:35655"/>
        <dbReference type="ChEBI" id="CHEBI:30616"/>
        <dbReference type="ChEBI" id="CHEBI:33019"/>
        <dbReference type="ChEBI" id="CHEBI:71500"/>
        <dbReference type="EC" id="2.7.7.85"/>
    </reaction>
</comment>
<dbReference type="SUPFAM" id="SSF143597">
    <property type="entry name" value="YojJ-like"/>
    <property type="match status" value="1"/>
</dbReference>
<evidence type="ECO:0000313" key="14">
    <source>
        <dbReference type="Proteomes" id="UP000543642"/>
    </source>
</evidence>
<evidence type="ECO:0000259" key="12">
    <source>
        <dbReference type="PROSITE" id="PS51794"/>
    </source>
</evidence>
<name>A0A7W8H6T5_9FIRM</name>
<proteinExistence type="inferred from homology"/>
<keyword evidence="3 10" id="KW-0808">Transferase</keyword>
<dbReference type="InterPro" id="IPR003390">
    <property type="entry name" value="DNA_integrity_scan_DisA_N"/>
</dbReference>
<dbReference type="PANTHER" id="PTHR34185:SF1">
    <property type="entry name" value="DIADENYLATE CYCLASE"/>
    <property type="match status" value="1"/>
</dbReference>
<keyword evidence="4 10" id="KW-0812">Transmembrane</keyword>
<feature type="transmembrane region" description="Helical" evidence="10">
    <location>
        <begin position="23"/>
        <end position="41"/>
    </location>
</feature>
<dbReference type="InterPro" id="IPR050338">
    <property type="entry name" value="DisA"/>
</dbReference>
<comment type="caution">
    <text evidence="13">The sequence shown here is derived from an EMBL/GenBank/DDBJ whole genome shotgun (WGS) entry which is preliminary data.</text>
</comment>
<evidence type="ECO:0000256" key="2">
    <source>
        <dbReference type="ARBA" id="ARBA00022475"/>
    </source>
</evidence>
<accession>A0A7W8H6T5</accession>
<keyword evidence="6 10" id="KW-0547">Nucleotide-binding</keyword>
<evidence type="ECO:0000256" key="4">
    <source>
        <dbReference type="ARBA" id="ARBA00022692"/>
    </source>
</evidence>
<evidence type="ECO:0000256" key="10">
    <source>
        <dbReference type="HAMAP-Rule" id="MF_01499"/>
    </source>
</evidence>
<keyword evidence="5 10" id="KW-0548">Nucleotidyltransferase</keyword>
<dbReference type="Proteomes" id="UP000543642">
    <property type="component" value="Unassembled WGS sequence"/>
</dbReference>
<keyword evidence="2 10" id="KW-1003">Cell membrane</keyword>
<evidence type="ECO:0000256" key="5">
    <source>
        <dbReference type="ARBA" id="ARBA00022695"/>
    </source>
</evidence>
<feature type="transmembrane region" description="Helical" evidence="10">
    <location>
        <begin position="76"/>
        <end position="94"/>
    </location>
</feature>
<dbReference type="InterPro" id="IPR036888">
    <property type="entry name" value="DNA_integrity_DisA_N_sf"/>
</dbReference>
<dbReference type="GO" id="GO:0004016">
    <property type="term" value="F:adenylate cyclase activity"/>
    <property type="evidence" value="ECO:0007669"/>
    <property type="project" value="UniProtKB-UniRule"/>
</dbReference>
<organism evidence="13 14">
    <name type="scientific">Catenibacillus scindens</name>
    <dbReference type="NCBI Taxonomy" id="673271"/>
    <lineage>
        <taxon>Bacteria</taxon>
        <taxon>Bacillati</taxon>
        <taxon>Bacillota</taxon>
        <taxon>Clostridia</taxon>
        <taxon>Lachnospirales</taxon>
        <taxon>Lachnospiraceae</taxon>
        <taxon>Catenibacillus</taxon>
    </lineage>
</organism>
<dbReference type="Pfam" id="PF19293">
    <property type="entry name" value="CdaA_N"/>
    <property type="match status" value="1"/>
</dbReference>
<dbReference type="EMBL" id="JACHFW010000001">
    <property type="protein sequence ID" value="MBB5262951.1"/>
    <property type="molecule type" value="Genomic_DNA"/>
</dbReference>
<dbReference type="InterPro" id="IPR034701">
    <property type="entry name" value="CdaA"/>
</dbReference>
<dbReference type="EC" id="2.7.7.85" evidence="10"/>
<evidence type="ECO:0000256" key="1">
    <source>
        <dbReference type="ARBA" id="ARBA00000877"/>
    </source>
</evidence>
<comment type="subunit">
    <text evidence="10">Probably a homodimer.</text>
</comment>
<gene>
    <name evidence="10" type="primary">dacA</name>
    <name evidence="13" type="ORF">HNP82_000045</name>
</gene>